<comment type="cofactor">
    <cofactor evidence="1 7">
        <name>Mg(2+)</name>
        <dbReference type="ChEBI" id="CHEBI:18420"/>
    </cofactor>
</comment>
<dbReference type="InterPro" id="IPR029062">
    <property type="entry name" value="Class_I_gatase-like"/>
</dbReference>
<dbReference type="GO" id="GO:0042242">
    <property type="term" value="F:cobyrinic acid a,c-diamide synthase activity"/>
    <property type="evidence" value="ECO:0007669"/>
    <property type="project" value="InterPro"/>
</dbReference>
<evidence type="ECO:0000256" key="3">
    <source>
        <dbReference type="ARBA" id="ARBA00022741"/>
    </source>
</evidence>
<comment type="pathway">
    <text evidence="7">Cofactor biosynthesis; adenosylcobalamin biosynthesis; cob(II)yrinate a,c-diamide from precorrin-2 (aerobic route): step 9/10.</text>
</comment>
<keyword evidence="11" id="KW-1185">Reference proteome</keyword>
<dbReference type="GO" id="GO:0043802">
    <property type="term" value="F:hydrogenobyrinic acid a,c-diamide synthase (glutamine-hydrolysing) activity"/>
    <property type="evidence" value="ECO:0007669"/>
    <property type="project" value="UniProtKB-UniRule"/>
</dbReference>
<evidence type="ECO:0000313" key="11">
    <source>
        <dbReference type="Proteomes" id="UP000185478"/>
    </source>
</evidence>
<dbReference type="GO" id="GO:0009236">
    <property type="term" value="P:cobalamin biosynthetic process"/>
    <property type="evidence" value="ECO:0007669"/>
    <property type="project" value="UniProtKB-UniRule"/>
</dbReference>
<dbReference type="Pfam" id="PF01656">
    <property type="entry name" value="CbiA"/>
    <property type="match status" value="1"/>
</dbReference>
<keyword evidence="3 7" id="KW-0547">Nucleotide-binding</keyword>
<comment type="function">
    <text evidence="7">Catalyzes the ATP-dependent amidation of the two carboxylate groups at positions a and c of hydrogenobyrinate, using either L-glutamine or ammonia as the nitrogen source.</text>
</comment>
<dbReference type="KEGG" id="caqu:CAQU_07735"/>
<organism evidence="10 11">
    <name type="scientific">Corynebacterium aquilae DSM 44791</name>
    <dbReference type="NCBI Taxonomy" id="1431546"/>
    <lineage>
        <taxon>Bacteria</taxon>
        <taxon>Bacillati</taxon>
        <taxon>Actinomycetota</taxon>
        <taxon>Actinomycetes</taxon>
        <taxon>Mycobacteriales</taxon>
        <taxon>Corynebacteriaceae</taxon>
        <taxon>Corynebacterium</taxon>
    </lineage>
</organism>
<dbReference type="InterPro" id="IPR004484">
    <property type="entry name" value="CbiA/CobB_synth"/>
</dbReference>
<dbReference type="SUPFAM" id="SSF52317">
    <property type="entry name" value="Class I glutamine amidotransferase-like"/>
    <property type="match status" value="1"/>
</dbReference>
<dbReference type="PANTHER" id="PTHR43873">
    <property type="entry name" value="COBYRINATE A,C-DIAMIDE SYNTHASE"/>
    <property type="match status" value="1"/>
</dbReference>
<evidence type="ECO:0000256" key="7">
    <source>
        <dbReference type="HAMAP-Rule" id="MF_00027"/>
    </source>
</evidence>
<gene>
    <name evidence="7" type="primary">cobB</name>
    <name evidence="10" type="ORF">CAQU_07735</name>
</gene>
<dbReference type="NCBIfam" id="NF002204">
    <property type="entry name" value="PRK01077.1"/>
    <property type="match status" value="1"/>
</dbReference>
<proteinExistence type="inferred from homology"/>
<evidence type="ECO:0000259" key="9">
    <source>
        <dbReference type="Pfam" id="PF07685"/>
    </source>
</evidence>
<dbReference type="PROSITE" id="PS51274">
    <property type="entry name" value="GATASE_COBBQ"/>
    <property type="match status" value="1"/>
</dbReference>
<dbReference type="InterPro" id="IPR011698">
    <property type="entry name" value="GATase_3"/>
</dbReference>
<evidence type="ECO:0000259" key="8">
    <source>
        <dbReference type="Pfam" id="PF01656"/>
    </source>
</evidence>
<dbReference type="Gene3D" id="3.40.50.300">
    <property type="entry name" value="P-loop containing nucleotide triphosphate hydrolases"/>
    <property type="match status" value="1"/>
</dbReference>
<evidence type="ECO:0000256" key="1">
    <source>
        <dbReference type="ARBA" id="ARBA00001946"/>
    </source>
</evidence>
<name>A0A1L7CGJ0_9CORY</name>
<comment type="domain">
    <text evidence="7">Comprises of two domains. The C-terminal domain contains the binding site for glutamine and catalyzes the hydrolysis of this substrate to glutamate and ammonia. The N-terminal domain is anticipated to bind ATP and hydrogenobyrinate and catalyzes the ultimate synthesis of the diamide product. The ammonia produced via the glutaminase domain is probably translocated to the adjacent domain via a molecular tunnel, where it reacts with an activated intermediate.</text>
</comment>
<feature type="domain" description="CobQ/CobB/MinD/ParA nucleotide binding" evidence="8">
    <location>
        <begin position="8"/>
        <end position="197"/>
    </location>
</feature>
<evidence type="ECO:0000256" key="6">
    <source>
        <dbReference type="ARBA" id="ARBA00022962"/>
    </source>
</evidence>
<dbReference type="OrthoDB" id="9764035at2"/>
<dbReference type="STRING" id="1431546.CAQU_07735"/>
<dbReference type="InterPro" id="IPR027417">
    <property type="entry name" value="P-loop_NTPase"/>
</dbReference>
<evidence type="ECO:0000313" key="10">
    <source>
        <dbReference type="EMBL" id="APT84980.1"/>
    </source>
</evidence>
<evidence type="ECO:0000256" key="5">
    <source>
        <dbReference type="ARBA" id="ARBA00022842"/>
    </source>
</evidence>
<keyword evidence="6 7" id="KW-0315">Glutamine amidotransferase</keyword>
<dbReference type="GO" id="GO:0005524">
    <property type="term" value="F:ATP binding"/>
    <property type="evidence" value="ECO:0007669"/>
    <property type="project" value="UniProtKB-UniRule"/>
</dbReference>
<feature type="active site" description="Nucleophile" evidence="7">
    <location>
        <position position="358"/>
    </location>
</feature>
<evidence type="ECO:0000256" key="2">
    <source>
        <dbReference type="ARBA" id="ARBA00022598"/>
    </source>
</evidence>
<dbReference type="CDD" id="cd03130">
    <property type="entry name" value="GATase1_CobB"/>
    <property type="match status" value="1"/>
</dbReference>
<dbReference type="SUPFAM" id="SSF52540">
    <property type="entry name" value="P-loop containing nucleoside triphosphate hydrolases"/>
    <property type="match status" value="1"/>
</dbReference>
<dbReference type="Gene3D" id="3.40.50.880">
    <property type="match status" value="1"/>
</dbReference>
<sequence length="486" mass="50430">MTTATPAICIAAPASGTGKTTIATGLIAAIARRTTVAPFKVGPDYIDPGYHTLAAKRPGRNLDSVMCGRQLIGPLYAHGSRGANIAVIEGVMGLFDGRITQDTDPTCAPGSTAEIAEILQVPVVLVVDVRGMSQSAGALVRGFATSNTNVRVAGVILNKVGTERHAAVARAAVEAVGVPVLGAVPRMTGVEVPSRHLGLVTAAEHGSEAINAVETMADLVEEHIDVDAIMQLASCGYQGPAWDPATALGEYAAEQCCPIGAGTTSSAMENPQAHRPRIALAGGPAFTFAYTEHEELLAAAGAHVVRFDPLLDALPPCDGLIIPGGFPEEHVEALAARTDLSEQIRALVAAGAPVHGECAGLLWLTATLDAHPMLGVIDTHAAMGRRLTLGYREAVALSDSVLYSAGQRVTGHEFHHTALTCQQAPGFSAAWGWRAWDNSPAAEGFVSPTVHASYLHVHPASTPQAVGRFVAAAREFATTHTTVAQH</sequence>
<dbReference type="EC" id="6.3.5.9" evidence="7"/>
<dbReference type="RefSeq" id="WP_075728543.1">
    <property type="nucleotide sequence ID" value="NZ_CP009245.1"/>
</dbReference>
<dbReference type="Pfam" id="PF07685">
    <property type="entry name" value="GATase_3"/>
    <property type="match status" value="1"/>
</dbReference>
<dbReference type="AlphaFoldDB" id="A0A1L7CGJ0"/>
<keyword evidence="2 7" id="KW-0436">Ligase</keyword>
<comment type="miscellaneous">
    <text evidence="7">The a and c carboxylates of hydrogenobyrinate are activated for nucleophilic attack via formation of a phosphorylated intermediate by ATP. CobB catalyzes first the amidation of the c-carboxylate, and then that of the a-carboxylate.</text>
</comment>
<dbReference type="PANTHER" id="PTHR43873:SF1">
    <property type="entry name" value="COBYRINATE A,C-DIAMIDE SYNTHASE"/>
    <property type="match status" value="1"/>
</dbReference>
<keyword evidence="5 7" id="KW-0460">Magnesium</keyword>
<dbReference type="HAMAP" id="MF_00027">
    <property type="entry name" value="CobB_CbiA"/>
    <property type="match status" value="1"/>
</dbReference>
<dbReference type="UniPathway" id="UPA00148">
    <property type="reaction ID" value="UER00220"/>
</dbReference>
<dbReference type="InterPro" id="IPR002586">
    <property type="entry name" value="CobQ/CobB/MinD/ParA_Nub-bd_dom"/>
</dbReference>
<dbReference type="Proteomes" id="UP000185478">
    <property type="component" value="Chromosome"/>
</dbReference>
<keyword evidence="7" id="KW-0169">Cobalamin biosynthesis</keyword>
<evidence type="ECO:0000256" key="4">
    <source>
        <dbReference type="ARBA" id="ARBA00022840"/>
    </source>
</evidence>
<keyword evidence="4 7" id="KW-0067">ATP-binding</keyword>
<comment type="similarity">
    <text evidence="7">Belongs to the CobB/CbiA family.</text>
</comment>
<reference evidence="10 11" key="1">
    <citation type="submission" date="2014-08" db="EMBL/GenBank/DDBJ databases">
        <title>Complete genome sequence of Corynebacterium aquilae S-613T(T) (=DSM 44791(T)), isolated from the choana of a healthy golden eagle.</title>
        <authorList>
            <person name="Ruckert C."/>
            <person name="Albersmeier A."/>
            <person name="Winkler A."/>
            <person name="Kalinowski J."/>
        </authorList>
    </citation>
    <scope>NUCLEOTIDE SEQUENCE [LARGE SCALE GENOMIC DNA]</scope>
    <source>
        <strain evidence="10 11">S-613</strain>
    </source>
</reference>
<comment type="catalytic activity">
    <reaction evidence="7">
        <text>hydrogenobyrinate + 2 L-glutamine + 2 ATP + 2 H2O = hydrogenobyrinate a,c-diamide + 2 L-glutamate + 2 ADP + 2 phosphate + 2 H(+)</text>
        <dbReference type="Rhea" id="RHEA:12544"/>
        <dbReference type="ChEBI" id="CHEBI:15377"/>
        <dbReference type="ChEBI" id="CHEBI:15378"/>
        <dbReference type="ChEBI" id="CHEBI:29985"/>
        <dbReference type="ChEBI" id="CHEBI:30616"/>
        <dbReference type="ChEBI" id="CHEBI:43474"/>
        <dbReference type="ChEBI" id="CHEBI:58359"/>
        <dbReference type="ChEBI" id="CHEBI:77873"/>
        <dbReference type="ChEBI" id="CHEBI:77874"/>
        <dbReference type="ChEBI" id="CHEBI:456216"/>
        <dbReference type="EC" id="6.3.5.9"/>
    </reaction>
</comment>
<feature type="domain" description="CobB/CobQ-like glutamine amidotransferase" evidence="9">
    <location>
        <begin position="277"/>
        <end position="460"/>
    </location>
</feature>
<dbReference type="EMBL" id="CP009245">
    <property type="protein sequence ID" value="APT84980.1"/>
    <property type="molecule type" value="Genomic_DNA"/>
</dbReference>
<feature type="site" description="Increases nucleophilicity of active site Cys" evidence="7">
    <location>
        <position position="456"/>
    </location>
</feature>
<accession>A0A1L7CGJ0</accession>
<protein>
    <recommendedName>
        <fullName evidence="7">Hydrogenobyrinate a,c-diamide synthase</fullName>
        <ecNumber evidence="7">6.3.5.9</ecNumber>
    </recommendedName>
    <alternativeName>
        <fullName evidence="7">Hydrogenobyrinic acid a,c-diamide synthase</fullName>
    </alternativeName>
</protein>